<gene>
    <name evidence="1" type="ORF">Spa11_25230</name>
</gene>
<dbReference type="AlphaFoldDB" id="A0A518K947"/>
<name>A0A518K947_9BACT</name>
<evidence type="ECO:0000313" key="1">
    <source>
        <dbReference type="EMBL" id="QDV74321.1"/>
    </source>
</evidence>
<accession>A0A518K947</accession>
<protein>
    <submittedName>
        <fullName evidence="1">Uncharacterized protein</fullName>
    </submittedName>
</protein>
<keyword evidence="2" id="KW-1185">Reference proteome</keyword>
<dbReference type="EMBL" id="CP036349">
    <property type="protein sequence ID" value="QDV74321.1"/>
    <property type="molecule type" value="Genomic_DNA"/>
</dbReference>
<organism evidence="1 2">
    <name type="scientific">Botrimarina mediterranea</name>
    <dbReference type="NCBI Taxonomy" id="2528022"/>
    <lineage>
        <taxon>Bacteria</taxon>
        <taxon>Pseudomonadati</taxon>
        <taxon>Planctomycetota</taxon>
        <taxon>Planctomycetia</taxon>
        <taxon>Pirellulales</taxon>
        <taxon>Lacipirellulaceae</taxon>
        <taxon>Botrimarina</taxon>
    </lineage>
</organism>
<dbReference type="Proteomes" id="UP000316426">
    <property type="component" value="Chromosome"/>
</dbReference>
<reference evidence="1 2" key="1">
    <citation type="submission" date="2019-02" db="EMBL/GenBank/DDBJ databases">
        <title>Deep-cultivation of Planctomycetes and their phenomic and genomic characterization uncovers novel biology.</title>
        <authorList>
            <person name="Wiegand S."/>
            <person name="Jogler M."/>
            <person name="Boedeker C."/>
            <person name="Pinto D."/>
            <person name="Vollmers J."/>
            <person name="Rivas-Marin E."/>
            <person name="Kohn T."/>
            <person name="Peeters S.H."/>
            <person name="Heuer A."/>
            <person name="Rast P."/>
            <person name="Oberbeckmann S."/>
            <person name="Bunk B."/>
            <person name="Jeske O."/>
            <person name="Meyerdierks A."/>
            <person name="Storesund J.E."/>
            <person name="Kallscheuer N."/>
            <person name="Luecker S."/>
            <person name="Lage O.M."/>
            <person name="Pohl T."/>
            <person name="Merkel B.J."/>
            <person name="Hornburger P."/>
            <person name="Mueller R.-W."/>
            <person name="Bruemmer F."/>
            <person name="Labrenz M."/>
            <person name="Spormann A.M."/>
            <person name="Op den Camp H."/>
            <person name="Overmann J."/>
            <person name="Amann R."/>
            <person name="Jetten M.S.M."/>
            <person name="Mascher T."/>
            <person name="Medema M.H."/>
            <person name="Devos D.P."/>
            <person name="Kaster A.-K."/>
            <person name="Ovreas L."/>
            <person name="Rohde M."/>
            <person name="Galperin M.Y."/>
            <person name="Jogler C."/>
        </authorList>
    </citation>
    <scope>NUCLEOTIDE SEQUENCE [LARGE SCALE GENOMIC DNA]</scope>
    <source>
        <strain evidence="1 2">Spa11</strain>
    </source>
</reference>
<sequence>MATKARPKWQTAEDDSTWERIKAAFANDWEQTKADFGDDSARDMGQDVDDTVKQMAGSSDAFENHEQAFRFGVAAHRMYGIEYKQWDEDLDANLSRDYGGDYETDRPYIRHAYAYKPR</sequence>
<dbReference type="KEGG" id="bmei:Spa11_25230"/>
<proteinExistence type="predicted"/>
<dbReference type="RefSeq" id="WP_145112630.1">
    <property type="nucleotide sequence ID" value="NZ_CP036349.1"/>
</dbReference>
<evidence type="ECO:0000313" key="2">
    <source>
        <dbReference type="Proteomes" id="UP000316426"/>
    </source>
</evidence>